<dbReference type="InterPro" id="IPR001387">
    <property type="entry name" value="Cro/C1-type_HTH"/>
</dbReference>
<organism evidence="2 3">
    <name type="scientific">Candidatus Kuenenbacteria bacterium RIFCSPHIGHO2_02_FULL_39_13</name>
    <dbReference type="NCBI Taxonomy" id="1798561"/>
    <lineage>
        <taxon>Bacteria</taxon>
        <taxon>Candidatus Kueneniibacteriota</taxon>
    </lineage>
</organism>
<evidence type="ECO:0000313" key="3">
    <source>
        <dbReference type="Proteomes" id="UP000179136"/>
    </source>
</evidence>
<dbReference type="PROSITE" id="PS50943">
    <property type="entry name" value="HTH_CROC1"/>
    <property type="match status" value="1"/>
</dbReference>
<dbReference type="CDD" id="cd00093">
    <property type="entry name" value="HTH_XRE"/>
    <property type="match status" value="1"/>
</dbReference>
<sequence length="67" mass="7867">MRNILKVKRWESGLKQYELAFLLGCSSTYLSLVENNRVEATMDFKRKAAEIFGMTPDEIWLVKKRRG</sequence>
<dbReference type="GO" id="GO:0003677">
    <property type="term" value="F:DNA binding"/>
    <property type="evidence" value="ECO:0007669"/>
    <property type="project" value="InterPro"/>
</dbReference>
<protein>
    <recommendedName>
        <fullName evidence="1">HTH cro/C1-type domain-containing protein</fullName>
    </recommendedName>
</protein>
<dbReference type="Gene3D" id="1.10.260.40">
    <property type="entry name" value="lambda repressor-like DNA-binding domains"/>
    <property type="match status" value="1"/>
</dbReference>
<gene>
    <name evidence="2" type="ORF">A3B87_02570</name>
</gene>
<dbReference type="InterPro" id="IPR010982">
    <property type="entry name" value="Lambda_DNA-bd_dom_sf"/>
</dbReference>
<feature type="domain" description="HTH cro/C1-type" evidence="1">
    <location>
        <begin position="5"/>
        <end position="59"/>
    </location>
</feature>
<reference evidence="2 3" key="1">
    <citation type="journal article" date="2016" name="Nat. Commun.">
        <title>Thousands of microbial genomes shed light on interconnected biogeochemical processes in an aquifer system.</title>
        <authorList>
            <person name="Anantharaman K."/>
            <person name="Brown C.T."/>
            <person name="Hug L.A."/>
            <person name="Sharon I."/>
            <person name="Castelle C.J."/>
            <person name="Probst A.J."/>
            <person name="Thomas B.C."/>
            <person name="Singh A."/>
            <person name="Wilkins M.J."/>
            <person name="Karaoz U."/>
            <person name="Brodie E.L."/>
            <person name="Williams K.H."/>
            <person name="Hubbard S.S."/>
            <person name="Banfield J.F."/>
        </authorList>
    </citation>
    <scope>NUCLEOTIDE SEQUENCE [LARGE SCALE GENOMIC DNA]</scope>
</reference>
<dbReference type="EMBL" id="MFMW01000029">
    <property type="protein sequence ID" value="OGG86691.1"/>
    <property type="molecule type" value="Genomic_DNA"/>
</dbReference>
<dbReference type="SUPFAM" id="SSF47413">
    <property type="entry name" value="lambda repressor-like DNA-binding domains"/>
    <property type="match status" value="1"/>
</dbReference>
<dbReference type="Proteomes" id="UP000179136">
    <property type="component" value="Unassembled WGS sequence"/>
</dbReference>
<comment type="caution">
    <text evidence="2">The sequence shown here is derived from an EMBL/GenBank/DDBJ whole genome shotgun (WGS) entry which is preliminary data.</text>
</comment>
<proteinExistence type="predicted"/>
<evidence type="ECO:0000313" key="2">
    <source>
        <dbReference type="EMBL" id="OGG86691.1"/>
    </source>
</evidence>
<dbReference type="Pfam" id="PF01381">
    <property type="entry name" value="HTH_3"/>
    <property type="match status" value="1"/>
</dbReference>
<dbReference type="STRING" id="1798561.A3B87_02570"/>
<name>A0A1F6FLG5_9BACT</name>
<accession>A0A1F6FLG5</accession>
<dbReference type="SMART" id="SM00530">
    <property type="entry name" value="HTH_XRE"/>
    <property type="match status" value="1"/>
</dbReference>
<dbReference type="AlphaFoldDB" id="A0A1F6FLG5"/>
<evidence type="ECO:0000259" key="1">
    <source>
        <dbReference type="PROSITE" id="PS50943"/>
    </source>
</evidence>